<dbReference type="AlphaFoldDB" id="A0A2S2E1P0"/>
<dbReference type="RefSeq" id="WP_109338846.1">
    <property type="nucleotide sequence ID" value="NZ_CP029347.1"/>
</dbReference>
<evidence type="ECO:0000313" key="2">
    <source>
        <dbReference type="EMBL" id="AWL11180.1"/>
    </source>
</evidence>
<protein>
    <recommendedName>
        <fullName evidence="4">Porin domain-containing protein</fullName>
    </recommendedName>
</protein>
<dbReference type="SUPFAM" id="SSF56935">
    <property type="entry name" value="Porins"/>
    <property type="match status" value="1"/>
</dbReference>
<evidence type="ECO:0008006" key="4">
    <source>
        <dbReference type="Google" id="ProtNLM"/>
    </source>
</evidence>
<accession>A0A2S2E1P0</accession>
<feature type="chain" id="PRO_5015589613" description="Porin domain-containing protein" evidence="1">
    <location>
        <begin position="18"/>
        <end position="410"/>
    </location>
</feature>
<evidence type="ECO:0000256" key="1">
    <source>
        <dbReference type="SAM" id="SignalP"/>
    </source>
</evidence>
<gene>
    <name evidence="2" type="ORF">HMF8227_00684</name>
</gene>
<sequence length="410" mass="47131">MRLFITLLLLTVLPCLASPRVELKGLAQWHWVEADASEPWLKSWMRRGTGQSRYDDTHGLELGQAIVATKLDLGSGLSLKGVLNGVADQNHSINFSQLYGQYTPLISPNYQLRVRAGLFYPEMAFENVDTGWLSPYGTSFSAVNSWMAEEQRTVGVEARVSFGGRRARSPHSFSLTGALFKANDTLGTLLAWRGFAVHDRQSVLNETLGFARYPSLGPGMPLEKQAAWVEPYREIDHRIGSYWGAEWDYRGQSKLRYFYYDNNGDPLVLGRGGQYAWDTRYHSLAWQYRFNGQWRWVAQGISGNTLMGADIVDVDFSAIYTTLAYKQDDHLTSLRLERFITKDLDATPYDDNNGDGRAFTAYYRYQLSPQWQLGLEYLWMDTYQANRQQWYNWSPNVTQRQWTASVTWRF</sequence>
<reference evidence="2 3" key="1">
    <citation type="submission" date="2018-05" db="EMBL/GenBank/DDBJ databases">
        <title>Salinimonas sp. HMF8227 Genome sequencing and assembly.</title>
        <authorList>
            <person name="Kang H."/>
            <person name="Kang J."/>
            <person name="Cha I."/>
            <person name="Kim H."/>
            <person name="Joh K."/>
        </authorList>
    </citation>
    <scope>NUCLEOTIDE SEQUENCE [LARGE SCALE GENOMIC DNA]</scope>
    <source>
        <strain evidence="2 3">HMF8227</strain>
    </source>
</reference>
<keyword evidence="1" id="KW-0732">Signal</keyword>
<dbReference type="OrthoDB" id="7531957at2"/>
<proteinExistence type="predicted"/>
<organism evidence="2 3">
    <name type="scientific">Saliniradius amylolyticus</name>
    <dbReference type="NCBI Taxonomy" id="2183582"/>
    <lineage>
        <taxon>Bacteria</taxon>
        <taxon>Pseudomonadati</taxon>
        <taxon>Pseudomonadota</taxon>
        <taxon>Gammaproteobacteria</taxon>
        <taxon>Alteromonadales</taxon>
        <taxon>Alteromonadaceae</taxon>
        <taxon>Saliniradius</taxon>
    </lineage>
</organism>
<dbReference type="KEGG" id="salh:HMF8227_00684"/>
<feature type="signal peptide" evidence="1">
    <location>
        <begin position="1"/>
        <end position="17"/>
    </location>
</feature>
<dbReference type="EMBL" id="CP029347">
    <property type="protein sequence ID" value="AWL11180.1"/>
    <property type="molecule type" value="Genomic_DNA"/>
</dbReference>
<name>A0A2S2E1P0_9ALTE</name>
<keyword evidence="3" id="KW-1185">Reference proteome</keyword>
<evidence type="ECO:0000313" key="3">
    <source>
        <dbReference type="Proteomes" id="UP000245728"/>
    </source>
</evidence>
<dbReference type="Proteomes" id="UP000245728">
    <property type="component" value="Chromosome"/>
</dbReference>